<dbReference type="SUPFAM" id="SSF56672">
    <property type="entry name" value="DNA/RNA polymerases"/>
    <property type="match status" value="1"/>
</dbReference>
<name>A0A162G1L2_9MICO</name>
<evidence type="ECO:0000313" key="3">
    <source>
        <dbReference type="EMBL" id="KZX22790.1"/>
    </source>
</evidence>
<organism evidence="3 4">
    <name type="scientific">Rathayibacter tanaceti</name>
    <dbReference type="NCBI Taxonomy" id="1671680"/>
    <lineage>
        <taxon>Bacteria</taxon>
        <taxon>Bacillati</taxon>
        <taxon>Actinomycetota</taxon>
        <taxon>Actinomycetes</taxon>
        <taxon>Micrococcales</taxon>
        <taxon>Microbacteriaceae</taxon>
        <taxon>Rathayibacter</taxon>
    </lineage>
</organism>
<accession>A0A162G1L2</accession>
<dbReference type="GO" id="GO:0006281">
    <property type="term" value="P:DNA repair"/>
    <property type="evidence" value="ECO:0007669"/>
    <property type="project" value="InterPro"/>
</dbReference>
<gene>
    <name evidence="3" type="ORF">ACH61_00009</name>
</gene>
<dbReference type="CDD" id="cd03468">
    <property type="entry name" value="PolY_like"/>
    <property type="match status" value="1"/>
</dbReference>
<dbReference type="EMBL" id="LIIN01000001">
    <property type="protein sequence ID" value="KZX22790.1"/>
    <property type="molecule type" value="Genomic_DNA"/>
</dbReference>
<dbReference type="RefSeq" id="WP_330220108.1">
    <property type="nucleotide sequence ID" value="NZ_LIIN01000001.1"/>
</dbReference>
<evidence type="ECO:0000313" key="4">
    <source>
        <dbReference type="Proteomes" id="UP000076717"/>
    </source>
</evidence>
<dbReference type="AlphaFoldDB" id="A0A162G1L2"/>
<comment type="caution">
    <text evidence="3">The sequence shown here is derived from an EMBL/GenBank/DDBJ whole genome shotgun (WGS) entry which is preliminary data.</text>
</comment>
<sequence length="573" mass="61766">MVDVVGRAGTRVRTVRMSMPGVEQVFGTLASTPVCTNGRSEMTSAPELRRTILVWCPDWPLLAAAAEARLGAEEPLVLSEKSLVFASSPAARAEGVRRGMRIREAQSRCTGLTVLPYDPVLDHRAFEPLMQALEEITPGVQLIRPGLCALRARGPRRYYGSEQSAAEAILQRLAERGLLDVRIGIADGLFASELAAKHSGRPVTIVPQGAAAAFLSPLPLDALETEAVAAPSRVPARGDGLVALLRKLGVRTLGAFAALPREDVAARFGPDGARAHQLAAGGETATVVPRLPPERLDRAMEFEPPLDRIDQAAFAFRVPAEEFVAGLTRAQLVATAIRIEVVSERGEISSRSWLHPRWFSPGDVLDRVRWQLQGSGAIDTGLGAPIARLCVEPESVDAIGHHEQGLWGTAPEERVHHGLSRVQSMLGHEAVMTASIGGGRALRDRQHLIPWVDREPGDARPLGLPWPGSLPPPLPPTVFAEPAAVVVRGPQGEPVSVDERGALTAALAYFAPGTSRSRLEAVAGWAGPWPIDERWWDPRTAVRYDRFQVVDSAGVAWLLLCLDGQWAAEARYD</sequence>
<dbReference type="PATRIC" id="fig|1671680.3.peg.9"/>
<dbReference type="PANTHER" id="PTHR35369:SF2">
    <property type="entry name" value="BLR3025 PROTEIN"/>
    <property type="match status" value="1"/>
</dbReference>
<keyword evidence="4" id="KW-1185">Reference proteome</keyword>
<reference evidence="3 4" key="1">
    <citation type="submission" date="2015-08" db="EMBL/GenBank/DDBJ databases">
        <title>Draft Genome Sequence of Rathayibacter sp. Strain VKM Ac-2596 Isolated from Leaf Gall Induced by Plant-Parasitic Nematodes.</title>
        <authorList>
            <person name="Vasilenko O.V."/>
            <person name="Starodumova I.P."/>
            <person name="Tarlachkov S.V."/>
            <person name="Dorofeeva L.V."/>
            <person name="Evtushenko L.I."/>
        </authorList>
    </citation>
    <scope>NUCLEOTIDE SEQUENCE [LARGE SCALE GENOMIC DNA]</scope>
    <source>
        <strain evidence="3 4">VKM Ac-2596</strain>
    </source>
</reference>
<dbReference type="PROSITE" id="PS50173">
    <property type="entry name" value="UMUC"/>
    <property type="match status" value="1"/>
</dbReference>
<protein>
    <submittedName>
        <fullName evidence="3">DNA polymerase IV</fullName>
    </submittedName>
</protein>
<dbReference type="InterPro" id="IPR050356">
    <property type="entry name" value="SulA_CellDiv_inhibitor"/>
</dbReference>
<dbReference type="InterPro" id="IPR043502">
    <property type="entry name" value="DNA/RNA_pol_sf"/>
</dbReference>
<dbReference type="Proteomes" id="UP000076717">
    <property type="component" value="Unassembled WGS sequence"/>
</dbReference>
<keyword evidence="1" id="KW-0227">DNA damage</keyword>
<dbReference type="PANTHER" id="PTHR35369">
    <property type="entry name" value="BLR3025 PROTEIN-RELATED"/>
    <property type="match status" value="1"/>
</dbReference>
<dbReference type="InterPro" id="IPR001126">
    <property type="entry name" value="UmuC"/>
</dbReference>
<proteinExistence type="predicted"/>
<evidence type="ECO:0000256" key="1">
    <source>
        <dbReference type="ARBA" id="ARBA00022763"/>
    </source>
</evidence>
<dbReference type="Pfam" id="PF00817">
    <property type="entry name" value="IMS"/>
    <property type="match status" value="1"/>
</dbReference>
<feature type="domain" description="UmuC" evidence="2">
    <location>
        <begin position="75"/>
        <end position="199"/>
    </location>
</feature>
<evidence type="ECO:0000259" key="2">
    <source>
        <dbReference type="PROSITE" id="PS50173"/>
    </source>
</evidence>
<dbReference type="Gene3D" id="3.40.1170.60">
    <property type="match status" value="1"/>
</dbReference>